<organism evidence="2 3">
    <name type="scientific">Adonisia turfae CCMR0081</name>
    <dbReference type="NCBI Taxonomy" id="2292702"/>
    <lineage>
        <taxon>Bacteria</taxon>
        <taxon>Bacillati</taxon>
        <taxon>Cyanobacteriota</taxon>
        <taxon>Adonisia</taxon>
        <taxon>Adonisia turfae</taxon>
    </lineage>
</organism>
<proteinExistence type="predicted"/>
<dbReference type="GO" id="GO:0016757">
    <property type="term" value="F:glycosyltransferase activity"/>
    <property type="evidence" value="ECO:0007669"/>
    <property type="project" value="InterPro"/>
</dbReference>
<keyword evidence="2" id="KW-0808">Transferase</keyword>
<evidence type="ECO:0000313" key="2">
    <source>
        <dbReference type="EMBL" id="NEZ56425.1"/>
    </source>
</evidence>
<sequence length="415" mass="46405">MKILHLSTSDANGGAARGAYWMHTALKRAGVDSHMLVAEKYTDDSTVIGPSGITGGQKILNGIRQTVEYWPLKRYPHKLPGLFSPAIYPNPVIKQIQQIKPDIINLHWVGLGLLRPEQLKTFTQPIVWTLRDMWSFTGGCCYTQGCTRYQQQCGRCPMLGSTQEKDLSRKVWQRKYHAWQNLNLTLVPISQWVADCASKSTLLNQYPAQVIPNAVDTDIFRPIDKNIARDILKLPQQDKLILFGALSATTDKRKGFDHLRAALNTLKSNNTLPLRAVIFGANKISPSMKLNIPHTMLGRLNDNVTLALAYSAADVMVVPSVQEAFGKTAIEAMACGTPVVSFDATGLRDIVEHQKNGYRAACFSAEDLAKGIEWTLENTERLQQLSQQSRQTVITKFSFEVQSASYKQLYQELLQ</sequence>
<reference evidence="2 3" key="1">
    <citation type="journal article" date="2020" name="Microb. Ecol.">
        <title>Ecogenomics of the Marine Benthic Filamentous Cyanobacterium Adonisia.</title>
        <authorList>
            <person name="Walter J.M."/>
            <person name="Coutinho F.H."/>
            <person name="Leomil L."/>
            <person name="Hargreaves P.I."/>
            <person name="Campeao M.E."/>
            <person name="Vieira V.V."/>
            <person name="Silva B.S."/>
            <person name="Fistarol G.O."/>
            <person name="Salomon P.S."/>
            <person name="Sawabe T."/>
            <person name="Mino S."/>
            <person name="Hosokawa M."/>
            <person name="Miyashita H."/>
            <person name="Maruyama F."/>
            <person name="van Verk M.C."/>
            <person name="Dutilh B.E."/>
            <person name="Thompson C.C."/>
            <person name="Thompson F.L."/>
        </authorList>
    </citation>
    <scope>NUCLEOTIDE SEQUENCE [LARGE SCALE GENOMIC DNA]</scope>
    <source>
        <strain evidence="2 3">CCMR0081</strain>
    </source>
</reference>
<keyword evidence="3" id="KW-1185">Reference proteome</keyword>
<gene>
    <name evidence="2" type="ORF">DXZ20_12220</name>
</gene>
<dbReference type="PANTHER" id="PTHR45947:SF3">
    <property type="entry name" value="SULFOQUINOVOSYL TRANSFERASE SQD2"/>
    <property type="match status" value="1"/>
</dbReference>
<feature type="domain" description="Glycosyl transferase family 1" evidence="1">
    <location>
        <begin position="226"/>
        <end position="391"/>
    </location>
</feature>
<protein>
    <submittedName>
        <fullName evidence="2">Glycosyltransferase</fullName>
    </submittedName>
</protein>
<dbReference type="PANTHER" id="PTHR45947">
    <property type="entry name" value="SULFOQUINOVOSYL TRANSFERASE SQD2"/>
    <property type="match status" value="1"/>
</dbReference>
<dbReference type="RefSeq" id="WP_163698430.1">
    <property type="nucleotide sequence ID" value="NZ_QXHD01000004.1"/>
</dbReference>
<dbReference type="Gene3D" id="3.40.50.2000">
    <property type="entry name" value="Glycogen Phosphorylase B"/>
    <property type="match status" value="2"/>
</dbReference>
<dbReference type="Pfam" id="PF00534">
    <property type="entry name" value="Glycos_transf_1"/>
    <property type="match status" value="1"/>
</dbReference>
<dbReference type="EMBL" id="QXHD01000004">
    <property type="protein sequence ID" value="NEZ56425.1"/>
    <property type="molecule type" value="Genomic_DNA"/>
</dbReference>
<dbReference type="AlphaFoldDB" id="A0A6M0RJJ3"/>
<dbReference type="CDD" id="cd03825">
    <property type="entry name" value="GT4_WcaC-like"/>
    <property type="match status" value="1"/>
</dbReference>
<dbReference type="InterPro" id="IPR001296">
    <property type="entry name" value="Glyco_trans_1"/>
</dbReference>
<dbReference type="Proteomes" id="UP000481033">
    <property type="component" value="Unassembled WGS sequence"/>
</dbReference>
<comment type="caution">
    <text evidence="2">The sequence shown here is derived from an EMBL/GenBank/DDBJ whole genome shotgun (WGS) entry which is preliminary data.</text>
</comment>
<dbReference type="InterPro" id="IPR050194">
    <property type="entry name" value="Glycosyltransferase_grp1"/>
</dbReference>
<accession>A0A6M0RJJ3</accession>
<name>A0A6M0RJJ3_9CYAN</name>
<dbReference type="SUPFAM" id="SSF53756">
    <property type="entry name" value="UDP-Glycosyltransferase/glycogen phosphorylase"/>
    <property type="match status" value="1"/>
</dbReference>
<evidence type="ECO:0000313" key="3">
    <source>
        <dbReference type="Proteomes" id="UP000481033"/>
    </source>
</evidence>
<evidence type="ECO:0000259" key="1">
    <source>
        <dbReference type="Pfam" id="PF00534"/>
    </source>
</evidence>